<reference evidence="3" key="1">
    <citation type="journal article" date="2021" name="Nat. Commun.">
        <title>Genetic determinants of endophytism in the Arabidopsis root mycobiome.</title>
        <authorList>
            <person name="Mesny F."/>
            <person name="Miyauchi S."/>
            <person name="Thiergart T."/>
            <person name="Pickel B."/>
            <person name="Atanasova L."/>
            <person name="Karlsson M."/>
            <person name="Huettel B."/>
            <person name="Barry K.W."/>
            <person name="Haridas S."/>
            <person name="Chen C."/>
            <person name="Bauer D."/>
            <person name="Andreopoulos W."/>
            <person name="Pangilinan J."/>
            <person name="LaButti K."/>
            <person name="Riley R."/>
            <person name="Lipzen A."/>
            <person name="Clum A."/>
            <person name="Drula E."/>
            <person name="Henrissat B."/>
            <person name="Kohler A."/>
            <person name="Grigoriev I.V."/>
            <person name="Martin F.M."/>
            <person name="Hacquard S."/>
        </authorList>
    </citation>
    <scope>NUCLEOTIDE SEQUENCE</scope>
    <source>
        <strain evidence="3">MPI-SDFR-AT-0120</strain>
    </source>
</reference>
<dbReference type="PANTHER" id="PTHR37538:SF4">
    <property type="entry name" value="PITSLRE SERINE_THREONINE-PROTEIN KINASE CDC2L1"/>
    <property type="match status" value="1"/>
</dbReference>
<keyword evidence="4" id="KW-1185">Reference proteome</keyword>
<evidence type="ECO:0000313" key="4">
    <source>
        <dbReference type="Proteomes" id="UP000813461"/>
    </source>
</evidence>
<dbReference type="PANTHER" id="PTHR37538">
    <property type="entry name" value="BTB DOMAIN-CONTAINING PROTEIN"/>
    <property type="match status" value="1"/>
</dbReference>
<dbReference type="PROSITE" id="PS50097">
    <property type="entry name" value="BTB"/>
    <property type="match status" value="1"/>
</dbReference>
<proteinExistence type="predicted"/>
<dbReference type="InterPro" id="IPR000210">
    <property type="entry name" value="BTB/POZ_dom"/>
</dbReference>
<evidence type="ECO:0000259" key="2">
    <source>
        <dbReference type="PROSITE" id="PS50097"/>
    </source>
</evidence>
<dbReference type="InterPro" id="IPR011333">
    <property type="entry name" value="SKP1/BTB/POZ_sf"/>
</dbReference>
<evidence type="ECO:0000313" key="3">
    <source>
        <dbReference type="EMBL" id="KAH7080653.1"/>
    </source>
</evidence>
<dbReference type="Gene3D" id="3.30.710.10">
    <property type="entry name" value="Potassium Channel Kv1.1, Chain A"/>
    <property type="match status" value="1"/>
</dbReference>
<protein>
    <recommendedName>
        <fullName evidence="2">BTB domain-containing protein</fullName>
    </recommendedName>
</protein>
<accession>A0A8K0VVB9</accession>
<evidence type="ECO:0000256" key="1">
    <source>
        <dbReference type="SAM" id="MobiDB-lite"/>
    </source>
</evidence>
<dbReference type="Proteomes" id="UP000813461">
    <property type="component" value="Unassembled WGS sequence"/>
</dbReference>
<feature type="domain" description="BTB" evidence="2">
    <location>
        <begin position="48"/>
        <end position="114"/>
    </location>
</feature>
<comment type="caution">
    <text evidence="3">The sequence shown here is derived from an EMBL/GenBank/DDBJ whole genome shotgun (WGS) entry which is preliminary data.</text>
</comment>
<dbReference type="EMBL" id="JAGMVJ010000015">
    <property type="protein sequence ID" value="KAH7080653.1"/>
    <property type="molecule type" value="Genomic_DNA"/>
</dbReference>
<name>A0A8K0VVB9_9PLEO</name>
<dbReference type="OrthoDB" id="3594103at2759"/>
<dbReference type="AlphaFoldDB" id="A0A8K0VVB9"/>
<feature type="region of interest" description="Disordered" evidence="1">
    <location>
        <begin position="237"/>
        <end position="260"/>
    </location>
</feature>
<sequence>MSLSEHAVRTGLEGVTPMVLDNSESIKSEQEYDDNACLSERSPYADAEIITLHVGPDATRFEVHGTILGQSEVLAAKFDSLSFVKQQILVPELDESTAHTLVHYLYTSKYQVLRVPTQTGQSTLHNYRLGTCVYCAAVQYKLPGLAELAKEKIATFGEDVSISNILGIARDDAFPVLPDSEKWYPEYLQDVITRTMAEDPEPFRRPDFITQVEGNSRLLQVVWKTVMSNFATVPTTPRISKEDNAAPVAETAPASISPDHQKIEETAQAVADVSEVPPSISETPEVHAVDADATKSSYAESATTLNTAHEDAYKLDDIEPTVEAPQTLEPFTDEIGFEKSKMYQLGRKDTSLEVSDQTLAIVEAERPTHKRSDSVMQPEAEKVDIADAKAEGEGGDVVDDLAPVVVNGSNEANVVTKKNKKKKTKKSSIMF</sequence>
<gene>
    <name evidence="3" type="ORF">FB567DRAFT_109539</name>
</gene>
<organism evidence="3 4">
    <name type="scientific">Paraphoma chrysanthemicola</name>
    <dbReference type="NCBI Taxonomy" id="798071"/>
    <lineage>
        <taxon>Eukaryota</taxon>
        <taxon>Fungi</taxon>
        <taxon>Dikarya</taxon>
        <taxon>Ascomycota</taxon>
        <taxon>Pezizomycotina</taxon>
        <taxon>Dothideomycetes</taxon>
        <taxon>Pleosporomycetidae</taxon>
        <taxon>Pleosporales</taxon>
        <taxon>Pleosporineae</taxon>
        <taxon>Phaeosphaeriaceae</taxon>
        <taxon>Paraphoma</taxon>
    </lineage>
</organism>